<keyword evidence="3" id="KW-1185">Reference proteome</keyword>
<name>A0AAW1P8H8_9CHLO</name>
<sequence>MFREPDISTAEGRRHFKQPNRWNFLVAEPGSPGAYNAPDPRRDKNGFKAGWKHLRPIDAIQPDRERLEELHTKAVHQHAHDQVRHQVLENWNVYNGFDPVTGSELRADYKPPTLHDRQAMQRHAPAYATVDQVQALEARQARSAGIQSLRQQIGVKEGLVATHKADSVRDLLYQPYA</sequence>
<dbReference type="EMBL" id="JALJOR010000014">
    <property type="protein sequence ID" value="KAK9806275.1"/>
    <property type="molecule type" value="Genomic_DNA"/>
</dbReference>
<comment type="caution">
    <text evidence="2">The sequence shown here is derived from an EMBL/GenBank/DDBJ whole genome shotgun (WGS) entry which is preliminary data.</text>
</comment>
<feature type="region of interest" description="Disordered" evidence="1">
    <location>
        <begin position="29"/>
        <end position="49"/>
    </location>
</feature>
<evidence type="ECO:0000313" key="2">
    <source>
        <dbReference type="EMBL" id="KAK9806275.1"/>
    </source>
</evidence>
<dbReference type="AlphaFoldDB" id="A0AAW1P8H8"/>
<evidence type="ECO:0000313" key="3">
    <source>
        <dbReference type="Proteomes" id="UP001489004"/>
    </source>
</evidence>
<dbReference type="Proteomes" id="UP001489004">
    <property type="component" value="Unassembled WGS sequence"/>
</dbReference>
<reference evidence="2 3" key="1">
    <citation type="journal article" date="2024" name="Nat. Commun.">
        <title>Phylogenomics reveals the evolutionary origins of lichenization in chlorophyte algae.</title>
        <authorList>
            <person name="Puginier C."/>
            <person name="Libourel C."/>
            <person name="Otte J."/>
            <person name="Skaloud P."/>
            <person name="Haon M."/>
            <person name="Grisel S."/>
            <person name="Petersen M."/>
            <person name="Berrin J.G."/>
            <person name="Delaux P.M."/>
            <person name="Dal Grande F."/>
            <person name="Keller J."/>
        </authorList>
    </citation>
    <scope>NUCLEOTIDE SEQUENCE [LARGE SCALE GENOMIC DNA]</scope>
    <source>
        <strain evidence="2 3">SAG 2043</strain>
    </source>
</reference>
<protein>
    <submittedName>
        <fullName evidence="2">Uncharacterized protein</fullName>
    </submittedName>
</protein>
<accession>A0AAW1P8H8</accession>
<proteinExistence type="predicted"/>
<organism evidence="2 3">
    <name type="scientific">[Myrmecia] bisecta</name>
    <dbReference type="NCBI Taxonomy" id="41462"/>
    <lineage>
        <taxon>Eukaryota</taxon>
        <taxon>Viridiplantae</taxon>
        <taxon>Chlorophyta</taxon>
        <taxon>core chlorophytes</taxon>
        <taxon>Trebouxiophyceae</taxon>
        <taxon>Trebouxiales</taxon>
        <taxon>Trebouxiaceae</taxon>
        <taxon>Myrmecia</taxon>
    </lineage>
</organism>
<gene>
    <name evidence="2" type="ORF">WJX72_008168</name>
</gene>
<evidence type="ECO:0000256" key="1">
    <source>
        <dbReference type="SAM" id="MobiDB-lite"/>
    </source>
</evidence>